<evidence type="ECO:0000256" key="2">
    <source>
        <dbReference type="SAM" id="Phobius"/>
    </source>
</evidence>
<dbReference type="PRINTS" id="PR00837">
    <property type="entry name" value="V5TPXLIKE"/>
</dbReference>
<keyword evidence="2" id="KW-0812">Transmembrane</keyword>
<dbReference type="SUPFAM" id="SSF55797">
    <property type="entry name" value="PR-1-like"/>
    <property type="match status" value="2"/>
</dbReference>
<dbReference type="CDD" id="cd05382">
    <property type="entry name" value="CAP_GAPR1-like"/>
    <property type="match status" value="1"/>
</dbReference>
<evidence type="ECO:0000259" key="3">
    <source>
        <dbReference type="SMART" id="SM00198"/>
    </source>
</evidence>
<dbReference type="Proteomes" id="UP001159427">
    <property type="component" value="Unassembled WGS sequence"/>
</dbReference>
<dbReference type="InterPro" id="IPR035940">
    <property type="entry name" value="CAP_sf"/>
</dbReference>
<dbReference type="EMBL" id="CALNXI010000821">
    <property type="protein sequence ID" value="CAH3141620.1"/>
    <property type="molecule type" value="Genomic_DNA"/>
</dbReference>
<dbReference type="PANTHER" id="PTHR10334">
    <property type="entry name" value="CYSTEINE-RICH SECRETORY PROTEIN-RELATED"/>
    <property type="match status" value="1"/>
</dbReference>
<gene>
    <name evidence="4" type="ORF">PEVE_00042231</name>
</gene>
<evidence type="ECO:0000313" key="5">
    <source>
        <dbReference type="Proteomes" id="UP001159427"/>
    </source>
</evidence>
<comment type="caution">
    <text evidence="4">The sequence shown here is derived from an EMBL/GenBank/DDBJ whole genome shotgun (WGS) entry which is preliminary data.</text>
</comment>
<dbReference type="InterPro" id="IPR001283">
    <property type="entry name" value="CRISP-related"/>
</dbReference>
<organism evidence="4 5">
    <name type="scientific">Porites evermanni</name>
    <dbReference type="NCBI Taxonomy" id="104178"/>
    <lineage>
        <taxon>Eukaryota</taxon>
        <taxon>Metazoa</taxon>
        <taxon>Cnidaria</taxon>
        <taxon>Anthozoa</taxon>
        <taxon>Hexacorallia</taxon>
        <taxon>Scleractinia</taxon>
        <taxon>Fungiina</taxon>
        <taxon>Poritidae</taxon>
        <taxon>Porites</taxon>
    </lineage>
</organism>
<evidence type="ECO:0000313" key="4">
    <source>
        <dbReference type="EMBL" id="CAH3141620.1"/>
    </source>
</evidence>
<keyword evidence="2" id="KW-1133">Transmembrane helix</keyword>
<protein>
    <recommendedName>
        <fullName evidence="3">SCP domain-containing protein</fullName>
    </recommendedName>
</protein>
<keyword evidence="2" id="KW-0472">Membrane</keyword>
<dbReference type="Gene3D" id="3.40.33.10">
    <property type="entry name" value="CAP"/>
    <property type="match status" value="2"/>
</dbReference>
<proteinExistence type="predicted"/>
<dbReference type="SMART" id="SM00198">
    <property type="entry name" value="SCP"/>
    <property type="match status" value="1"/>
</dbReference>
<accession>A0ABN8PHZ8</accession>
<feature type="region of interest" description="Disordered" evidence="1">
    <location>
        <begin position="243"/>
        <end position="283"/>
    </location>
</feature>
<name>A0ABN8PHZ8_9CNID</name>
<sequence>MVKEWCAEEANYDYKTGEAKEQYAQIYHFTQIVWKTTKKLGMATAVSGGRTVAVARYSPLRNWLGEFNENVLPPKKGVDSCKEQGIKMHHLFFIGSFLLCLARLFVAAPGSVFHAPRLPADALFEEENVVDLPADSADSNACKDDRDCSWIVKNVGEGEPLKKYCNTWKHKKAIQECRETCKLCQKAPSPIECDEPKDCVRIVDLTGGGENLKKYCDYWKDDSAVKECRKTCGFCNKLPSPTNKPETVKPATEKPTQKVTPKPTEKPTKTPKPTKPSGETPSGFQKACLEAHNDFRFFHGVPLLKWSAKLTSDAQAWADHLAASGKFEHDPTARGKDQGENLYYATFQPLPKRLCAYGEQGDCLSCEEIVQAWYDEEVDYNYDTGKPKTLGAVILHFTQLIWKATNELGMATAVAGNRVVAVARYSPVGNWEGEFKENVPRPINVP</sequence>
<keyword evidence="5" id="KW-1185">Reference proteome</keyword>
<dbReference type="Pfam" id="PF00188">
    <property type="entry name" value="CAP"/>
    <property type="match status" value="2"/>
</dbReference>
<dbReference type="InterPro" id="IPR034113">
    <property type="entry name" value="SCP_GAPR1-like"/>
</dbReference>
<reference evidence="4 5" key="1">
    <citation type="submission" date="2022-05" db="EMBL/GenBank/DDBJ databases">
        <authorList>
            <consortium name="Genoscope - CEA"/>
            <person name="William W."/>
        </authorList>
    </citation>
    <scope>NUCLEOTIDE SEQUENCE [LARGE SCALE GENOMIC DNA]</scope>
</reference>
<feature type="transmembrane region" description="Helical" evidence="2">
    <location>
        <begin position="91"/>
        <end position="113"/>
    </location>
</feature>
<evidence type="ECO:0000256" key="1">
    <source>
        <dbReference type="SAM" id="MobiDB-lite"/>
    </source>
</evidence>
<feature type="domain" description="SCP" evidence="3">
    <location>
        <begin position="283"/>
        <end position="433"/>
    </location>
</feature>
<dbReference type="InterPro" id="IPR014044">
    <property type="entry name" value="CAP_dom"/>
</dbReference>